<evidence type="ECO:0000313" key="3">
    <source>
        <dbReference type="Ensembl" id="ENSHCOP00000006280.1"/>
    </source>
</evidence>
<dbReference type="Pfam" id="PF00054">
    <property type="entry name" value="Laminin_G_1"/>
    <property type="match status" value="1"/>
</dbReference>
<reference evidence="3" key="1">
    <citation type="submission" date="2025-08" db="UniProtKB">
        <authorList>
            <consortium name="Ensembl"/>
        </authorList>
    </citation>
    <scope>IDENTIFICATION</scope>
</reference>
<dbReference type="GeneTree" id="ENSGT00940000157124"/>
<comment type="caution">
    <text evidence="1">Lacks conserved residue(s) required for the propagation of feature annotation.</text>
</comment>
<dbReference type="InterPro" id="IPR013320">
    <property type="entry name" value="ConA-like_dom_sf"/>
</dbReference>
<dbReference type="Pfam" id="PF02210">
    <property type="entry name" value="Laminin_G_2"/>
    <property type="match status" value="1"/>
</dbReference>
<dbReference type="PROSITE" id="PS50025">
    <property type="entry name" value="LAM_G_DOMAIN"/>
    <property type="match status" value="2"/>
</dbReference>
<accession>A0A3Q2XNK0</accession>
<dbReference type="PANTHER" id="PTHR15036">
    <property type="entry name" value="PIKACHURIN-LIKE PROTEIN"/>
    <property type="match status" value="1"/>
</dbReference>
<dbReference type="SMART" id="SM00282">
    <property type="entry name" value="LamG"/>
    <property type="match status" value="2"/>
</dbReference>
<keyword evidence="4" id="KW-1185">Reference proteome</keyword>
<reference evidence="3" key="2">
    <citation type="submission" date="2025-09" db="UniProtKB">
        <authorList>
            <consortium name="Ensembl"/>
        </authorList>
    </citation>
    <scope>IDENTIFICATION</scope>
</reference>
<dbReference type="InterPro" id="IPR001791">
    <property type="entry name" value="Laminin_G"/>
</dbReference>
<sequence>AAHQNVSVACACAEEAVEAGRPLLTLMSADLGKGVATAASAVSVNDGKWHTVTADVGRRSVSVSVDASAAVLAAVKGNQLDVDGRLYLGGLPPAHDTRRINVTTSLGGCVRSVSVNGLALDLSRPASRRDIASCFTKEETGSYFNGSGYAALMRDGYKVGSDVTVSLDFRTSQSEGVLLGISSAKVDAVGLEMIKGQVVFNVNNGAGRVRVASGGPALCDGRWHRLLARKTKHALSLNVDGRSDSIANPYPQSTSAETNNPVFVGGYPDGVKQNCLSTKRAFRGCLKNVRLIKSHVASPLDMSRAHFSLGVAPRSCPAA</sequence>
<dbReference type="InterPro" id="IPR050372">
    <property type="entry name" value="Neurexin-related_CASP"/>
</dbReference>
<dbReference type="Ensembl" id="ENSHCOT00000003936.1">
    <property type="protein sequence ID" value="ENSHCOP00000006280.1"/>
    <property type="gene ID" value="ENSHCOG00000008063.1"/>
</dbReference>
<evidence type="ECO:0000313" key="4">
    <source>
        <dbReference type="Proteomes" id="UP000264820"/>
    </source>
</evidence>
<dbReference type="AlphaFoldDB" id="A0A3Q2XNK0"/>
<dbReference type="STRING" id="109280.ENSHCOP00000006280"/>
<dbReference type="PANTHER" id="PTHR15036:SF81">
    <property type="entry name" value="LAMININ SUBUNIT ALPHA-1"/>
    <property type="match status" value="1"/>
</dbReference>
<protein>
    <recommendedName>
        <fullName evidence="2">Laminin G domain-containing protein</fullName>
    </recommendedName>
</protein>
<evidence type="ECO:0000259" key="2">
    <source>
        <dbReference type="PROSITE" id="PS50025"/>
    </source>
</evidence>
<feature type="domain" description="Laminin G" evidence="2">
    <location>
        <begin position="139"/>
        <end position="316"/>
    </location>
</feature>
<dbReference type="OMA" id="HTVKMEY"/>
<dbReference type="CDD" id="cd00110">
    <property type="entry name" value="LamG"/>
    <property type="match status" value="2"/>
</dbReference>
<feature type="domain" description="Laminin G" evidence="2">
    <location>
        <begin position="1"/>
        <end position="134"/>
    </location>
</feature>
<proteinExistence type="predicted"/>
<dbReference type="Proteomes" id="UP000264820">
    <property type="component" value="Unplaced"/>
</dbReference>
<dbReference type="SUPFAM" id="SSF49899">
    <property type="entry name" value="Concanavalin A-like lectins/glucanases"/>
    <property type="match status" value="2"/>
</dbReference>
<evidence type="ECO:0000256" key="1">
    <source>
        <dbReference type="PROSITE-ProRule" id="PRU00122"/>
    </source>
</evidence>
<name>A0A3Q2XNK0_HIPCM</name>
<dbReference type="Gene3D" id="2.60.120.200">
    <property type="match status" value="2"/>
</dbReference>
<organism evidence="3 4">
    <name type="scientific">Hippocampus comes</name>
    <name type="common">Tiger tail seahorse</name>
    <dbReference type="NCBI Taxonomy" id="109280"/>
    <lineage>
        <taxon>Eukaryota</taxon>
        <taxon>Metazoa</taxon>
        <taxon>Chordata</taxon>
        <taxon>Craniata</taxon>
        <taxon>Vertebrata</taxon>
        <taxon>Euteleostomi</taxon>
        <taxon>Actinopterygii</taxon>
        <taxon>Neopterygii</taxon>
        <taxon>Teleostei</taxon>
        <taxon>Neoteleostei</taxon>
        <taxon>Acanthomorphata</taxon>
        <taxon>Syngnathiaria</taxon>
        <taxon>Syngnathiformes</taxon>
        <taxon>Syngnathoidei</taxon>
        <taxon>Syngnathidae</taxon>
        <taxon>Hippocampus</taxon>
    </lineage>
</organism>